<evidence type="ECO:0000313" key="3">
    <source>
        <dbReference type="Proteomes" id="UP000308489"/>
    </source>
</evidence>
<keyword evidence="2" id="KW-0378">Hydrolase</keyword>
<keyword evidence="1" id="KW-0472">Membrane</keyword>
<proteinExistence type="predicted"/>
<feature type="transmembrane region" description="Helical" evidence="1">
    <location>
        <begin position="6"/>
        <end position="26"/>
    </location>
</feature>
<feature type="transmembrane region" description="Helical" evidence="1">
    <location>
        <begin position="89"/>
        <end position="109"/>
    </location>
</feature>
<feature type="transmembrane region" description="Helical" evidence="1">
    <location>
        <begin position="163"/>
        <end position="179"/>
    </location>
</feature>
<dbReference type="GO" id="GO:0016020">
    <property type="term" value="C:membrane"/>
    <property type="evidence" value="ECO:0007669"/>
    <property type="project" value="InterPro"/>
</dbReference>
<evidence type="ECO:0000256" key="1">
    <source>
        <dbReference type="SAM" id="Phobius"/>
    </source>
</evidence>
<dbReference type="OrthoDB" id="1653128at2"/>
<dbReference type="Proteomes" id="UP000308489">
    <property type="component" value="Chromosome 1"/>
</dbReference>
<accession>A0A4U9R0V9</accession>
<evidence type="ECO:0000313" key="2">
    <source>
        <dbReference type="EMBL" id="VTQ84646.1"/>
    </source>
</evidence>
<dbReference type="KEGG" id="hhw:NCTC503_00590"/>
<dbReference type="Pfam" id="PF01252">
    <property type="entry name" value="Peptidase_A8"/>
    <property type="match status" value="1"/>
</dbReference>
<dbReference type="AlphaFoldDB" id="A0A4U9R0V9"/>
<keyword evidence="1" id="KW-0812">Transmembrane</keyword>
<dbReference type="RefSeq" id="WP_138209358.1">
    <property type="nucleotide sequence ID" value="NZ_CBCRUQ010000001.1"/>
</dbReference>
<feature type="transmembrane region" description="Helical" evidence="1">
    <location>
        <begin position="121"/>
        <end position="143"/>
    </location>
</feature>
<gene>
    <name evidence="2" type="ORF">NCTC503_00590</name>
</gene>
<protein>
    <submittedName>
        <fullName evidence="2">Signal peptidase (SPase) II</fullName>
        <ecNumber evidence="2">3.4.23.36</ecNumber>
    </submittedName>
</protein>
<dbReference type="GO" id="GO:0004190">
    <property type="term" value="F:aspartic-type endopeptidase activity"/>
    <property type="evidence" value="ECO:0007669"/>
    <property type="project" value="UniProtKB-EC"/>
</dbReference>
<keyword evidence="1" id="KW-1133">Transmembrane helix</keyword>
<dbReference type="GO" id="GO:0006508">
    <property type="term" value="P:proteolysis"/>
    <property type="evidence" value="ECO:0007669"/>
    <property type="project" value="InterPro"/>
</dbReference>
<reference evidence="2 3" key="1">
    <citation type="submission" date="2019-05" db="EMBL/GenBank/DDBJ databases">
        <authorList>
            <consortium name="Pathogen Informatics"/>
        </authorList>
    </citation>
    <scope>NUCLEOTIDE SEQUENCE [LARGE SCALE GENOMIC DNA]</scope>
    <source>
        <strain evidence="2 3">NCTC503</strain>
    </source>
</reference>
<organism evidence="2 3">
    <name type="scientific">Hathewaya histolytica</name>
    <name type="common">Clostridium histolyticum</name>
    <dbReference type="NCBI Taxonomy" id="1498"/>
    <lineage>
        <taxon>Bacteria</taxon>
        <taxon>Bacillati</taxon>
        <taxon>Bacillota</taxon>
        <taxon>Clostridia</taxon>
        <taxon>Eubacteriales</taxon>
        <taxon>Clostridiaceae</taxon>
        <taxon>Hathewaya</taxon>
    </lineage>
</organism>
<dbReference type="EC" id="3.4.23.36" evidence="2"/>
<name>A0A4U9R0V9_HATHI</name>
<dbReference type="InterPro" id="IPR001872">
    <property type="entry name" value="Peptidase_A8"/>
</dbReference>
<keyword evidence="3" id="KW-1185">Reference proteome</keyword>
<sequence length="187" mass="21843">MKESFFVFIFLPIIGMTFFILGNIFKNGIKKKWIFLCSTVLILLDQIMKFLFLNANDASKFNDIGKVISIEPIKNTLASTMNYFLDMKISIMSLIFINLILIIICVSIYKHHINKYNKSLWSDSFIIFIISGLACSLLDKILWRGSIDFINFNNFIIFDFKDIYLILSVFLILFEVILNEKIDIFTK</sequence>
<dbReference type="EMBL" id="LR590481">
    <property type="protein sequence ID" value="VTQ84646.1"/>
    <property type="molecule type" value="Genomic_DNA"/>
</dbReference>
<feature type="transmembrane region" description="Helical" evidence="1">
    <location>
        <begin position="33"/>
        <end position="52"/>
    </location>
</feature>